<evidence type="ECO:0000313" key="2">
    <source>
        <dbReference type="Proteomes" id="UP001176429"/>
    </source>
</evidence>
<name>A0ABT9BEG3_9BACT</name>
<dbReference type="RefSeq" id="WP_305006737.1">
    <property type="nucleotide sequence ID" value="NZ_JAUQSY010000007.1"/>
</dbReference>
<dbReference type="Proteomes" id="UP001176429">
    <property type="component" value="Unassembled WGS sequence"/>
</dbReference>
<gene>
    <name evidence="1" type="ORF">Q5H93_11855</name>
</gene>
<protein>
    <recommendedName>
        <fullName evidence="3">STAS/SEC14 domain-containing protein</fullName>
    </recommendedName>
</protein>
<dbReference type="EMBL" id="JAUQSY010000007">
    <property type="protein sequence ID" value="MDO7875427.1"/>
    <property type="molecule type" value="Genomic_DNA"/>
</dbReference>
<sequence>MADHLSIIFRSDLQALIVRWLAPVDDEQVQADYETVEAAAKENDGCRLWMFDVRRRSLGSDEFNNWVGKTYFPRIAKSSVGPVSIAFLATPRQLAGVVLGSGQGAVEQGAKAGIRCRFFADEGPALTWLTGH</sequence>
<keyword evidence="2" id="KW-1185">Reference proteome</keyword>
<organism evidence="1 2">
    <name type="scientific">Hymenobacter aranciens</name>
    <dbReference type="NCBI Taxonomy" id="3063996"/>
    <lineage>
        <taxon>Bacteria</taxon>
        <taxon>Pseudomonadati</taxon>
        <taxon>Bacteroidota</taxon>
        <taxon>Cytophagia</taxon>
        <taxon>Cytophagales</taxon>
        <taxon>Hymenobacteraceae</taxon>
        <taxon>Hymenobacter</taxon>
    </lineage>
</organism>
<evidence type="ECO:0000313" key="1">
    <source>
        <dbReference type="EMBL" id="MDO7875427.1"/>
    </source>
</evidence>
<proteinExistence type="predicted"/>
<accession>A0ABT9BEG3</accession>
<comment type="caution">
    <text evidence="1">The sequence shown here is derived from an EMBL/GenBank/DDBJ whole genome shotgun (WGS) entry which is preliminary data.</text>
</comment>
<evidence type="ECO:0008006" key="3">
    <source>
        <dbReference type="Google" id="ProtNLM"/>
    </source>
</evidence>
<reference evidence="1" key="1">
    <citation type="submission" date="2023-07" db="EMBL/GenBank/DDBJ databases">
        <authorList>
            <person name="Kim M.K."/>
        </authorList>
    </citation>
    <scope>NUCLEOTIDE SEQUENCE</scope>
    <source>
        <strain evidence="1">ASUV-10-1</strain>
    </source>
</reference>